<feature type="domain" description="Cullin N-terminal" evidence="2">
    <location>
        <begin position="34"/>
        <end position="225"/>
    </location>
</feature>
<dbReference type="Pfam" id="PF00888">
    <property type="entry name" value="Cullin"/>
    <property type="match status" value="1"/>
</dbReference>
<comment type="caution">
    <text evidence="3">The sequence shown here is derived from an EMBL/GenBank/DDBJ whole genome shotgun (WGS) entry which is preliminary data.</text>
</comment>
<accession>A0A6D2K8B8</accession>
<dbReference type="PANTHER" id="PTHR11932">
    <property type="entry name" value="CULLIN"/>
    <property type="match status" value="1"/>
</dbReference>
<keyword evidence="4" id="KW-1185">Reference proteome</keyword>
<name>A0A6D2K8B8_9BRAS</name>
<dbReference type="InterPro" id="IPR016159">
    <property type="entry name" value="Cullin_repeat-like_dom_sf"/>
</dbReference>
<dbReference type="SUPFAM" id="SSF74788">
    <property type="entry name" value="Cullin repeat-like"/>
    <property type="match status" value="1"/>
</dbReference>
<proteinExistence type="inferred from homology"/>
<evidence type="ECO:0000259" key="2">
    <source>
        <dbReference type="Pfam" id="PF00888"/>
    </source>
</evidence>
<dbReference type="OrthoDB" id="1072357at2759"/>
<dbReference type="Proteomes" id="UP000467841">
    <property type="component" value="Unassembled WGS sequence"/>
</dbReference>
<dbReference type="Gene3D" id="1.20.1310.10">
    <property type="entry name" value="Cullin Repeats"/>
    <property type="match status" value="2"/>
</dbReference>
<evidence type="ECO:0000256" key="1">
    <source>
        <dbReference type="ARBA" id="ARBA00006019"/>
    </source>
</evidence>
<dbReference type="EMBL" id="CACVBM020001385">
    <property type="protein sequence ID" value="CAA7048117.1"/>
    <property type="molecule type" value="Genomic_DNA"/>
</dbReference>
<gene>
    <name evidence="3" type="ORF">MERR_LOCUS35352</name>
</gene>
<dbReference type="GO" id="GO:0006511">
    <property type="term" value="P:ubiquitin-dependent protein catabolic process"/>
    <property type="evidence" value="ECO:0007669"/>
    <property type="project" value="InterPro"/>
</dbReference>
<comment type="similarity">
    <text evidence="1">Belongs to the cullin family.</text>
</comment>
<dbReference type="InterPro" id="IPR001373">
    <property type="entry name" value="Cullin_N"/>
</dbReference>
<evidence type="ECO:0000313" key="4">
    <source>
        <dbReference type="Proteomes" id="UP000467841"/>
    </source>
</evidence>
<protein>
    <recommendedName>
        <fullName evidence="2">Cullin N-terminal domain-containing protein</fullName>
    </recommendedName>
</protein>
<reference evidence="3" key="1">
    <citation type="submission" date="2020-01" db="EMBL/GenBank/DDBJ databases">
        <authorList>
            <person name="Mishra B."/>
        </authorList>
    </citation>
    <scope>NUCLEOTIDE SEQUENCE [LARGE SCALE GENOMIC DNA]</scope>
</reference>
<dbReference type="InterPro" id="IPR045093">
    <property type="entry name" value="Cullin"/>
</dbReference>
<evidence type="ECO:0000313" key="3">
    <source>
        <dbReference type="EMBL" id="CAA7048117.1"/>
    </source>
</evidence>
<sequence>MEQESIDFEQGWEYIQSGITKKKRYLEGLGPALDPQEYIELYTTVYNLCDSYSQQLYDKYREAVEEYVNSTVLPALMDKDDDEYMLLQELVKRWPNHKKMANFLSSVFHTLDRYFVSRRSLPLVKEVGLTSFLPNNLQRKVKEAVITLVDKERDGEDIDRELVKSVVEFYVEIGMGKMERYEQDFERFLLQGASSYFSRKASRWIEEDSYNDYIVKSEECLEKEKGE</sequence>
<organism evidence="3 4">
    <name type="scientific">Microthlaspi erraticum</name>
    <dbReference type="NCBI Taxonomy" id="1685480"/>
    <lineage>
        <taxon>Eukaryota</taxon>
        <taxon>Viridiplantae</taxon>
        <taxon>Streptophyta</taxon>
        <taxon>Embryophyta</taxon>
        <taxon>Tracheophyta</taxon>
        <taxon>Spermatophyta</taxon>
        <taxon>Magnoliopsida</taxon>
        <taxon>eudicotyledons</taxon>
        <taxon>Gunneridae</taxon>
        <taxon>Pentapetalae</taxon>
        <taxon>rosids</taxon>
        <taxon>malvids</taxon>
        <taxon>Brassicales</taxon>
        <taxon>Brassicaceae</taxon>
        <taxon>Coluteocarpeae</taxon>
        <taxon>Microthlaspi</taxon>
    </lineage>
</organism>
<dbReference type="GO" id="GO:0031625">
    <property type="term" value="F:ubiquitin protein ligase binding"/>
    <property type="evidence" value="ECO:0007669"/>
    <property type="project" value="InterPro"/>
</dbReference>
<dbReference type="AlphaFoldDB" id="A0A6D2K8B8"/>